<dbReference type="GO" id="GO:0006412">
    <property type="term" value="P:translation"/>
    <property type="evidence" value="ECO:0007669"/>
    <property type="project" value="UniProtKB-UniRule"/>
</dbReference>
<dbReference type="EMBL" id="JAFJZZ010000001">
    <property type="protein sequence ID" value="MBN7772249.1"/>
    <property type="molecule type" value="Genomic_DNA"/>
</dbReference>
<evidence type="ECO:0000256" key="5">
    <source>
        <dbReference type="ARBA" id="ARBA00023274"/>
    </source>
</evidence>
<dbReference type="RefSeq" id="WP_206581067.1">
    <property type="nucleotide sequence ID" value="NZ_JAFJZZ010000001.1"/>
</dbReference>
<dbReference type="NCBIfam" id="TIGR00029">
    <property type="entry name" value="S20"/>
    <property type="match status" value="1"/>
</dbReference>
<feature type="region of interest" description="Disordered" evidence="8">
    <location>
        <begin position="65"/>
        <end position="87"/>
    </location>
</feature>
<dbReference type="GO" id="GO:0070181">
    <property type="term" value="F:small ribosomal subunit rRNA binding"/>
    <property type="evidence" value="ECO:0007669"/>
    <property type="project" value="TreeGrafter"/>
</dbReference>
<sequence length="87" mass="9751">MANIKSAKKRILVINKKTARNRRIKSHLKAILKNFESAMHAGDVSTAKEKLALAEKRLMQAAAKGTIHKNAASRKISRLTKRFNKAQ</sequence>
<dbReference type="Gene3D" id="1.20.58.110">
    <property type="entry name" value="Ribosomal protein S20"/>
    <property type="match status" value="1"/>
</dbReference>
<dbReference type="PANTHER" id="PTHR33398:SF1">
    <property type="entry name" value="SMALL RIBOSOMAL SUBUNIT PROTEIN BS20C"/>
    <property type="match status" value="1"/>
</dbReference>
<keyword evidence="3 7" id="KW-0694">RNA-binding</keyword>
<reference evidence="9" key="1">
    <citation type="submission" date="2021-02" db="EMBL/GenBank/DDBJ databases">
        <title>Abyssanaerobacter marinus gen.nov., sp., nov, anaerobic bacterium isolated from the Onnuri vent field of Indian Ocean and suggestion of Mogibacteriaceae fam. nov., and proposal of reclassification of ambiguous this family's genus member.</title>
        <authorList>
            <person name="Kim Y.J."/>
            <person name="Yang J.-A."/>
        </authorList>
    </citation>
    <scope>NUCLEOTIDE SEQUENCE</scope>
    <source>
        <strain evidence="9">DSM 2634</strain>
    </source>
</reference>
<dbReference type="Proteomes" id="UP000664545">
    <property type="component" value="Unassembled WGS sequence"/>
</dbReference>
<protein>
    <recommendedName>
        <fullName evidence="6 7">Small ribosomal subunit protein bS20</fullName>
    </recommendedName>
</protein>
<evidence type="ECO:0000256" key="7">
    <source>
        <dbReference type="HAMAP-Rule" id="MF_00500"/>
    </source>
</evidence>
<comment type="function">
    <text evidence="7">Binds directly to 16S ribosomal RNA.</text>
</comment>
<dbReference type="SUPFAM" id="SSF46992">
    <property type="entry name" value="Ribosomal protein S20"/>
    <property type="match status" value="1"/>
</dbReference>
<organism evidence="9 10">
    <name type="scientific">Clostridium aminobutyricum</name>
    <dbReference type="NCBI Taxonomy" id="33953"/>
    <lineage>
        <taxon>Bacteria</taxon>
        <taxon>Bacillati</taxon>
        <taxon>Bacillota</taxon>
        <taxon>Clostridia</taxon>
        <taxon>Eubacteriales</taxon>
        <taxon>Clostridiaceae</taxon>
        <taxon>Clostridium</taxon>
    </lineage>
</organism>
<evidence type="ECO:0000313" key="10">
    <source>
        <dbReference type="Proteomes" id="UP000664545"/>
    </source>
</evidence>
<dbReference type="GO" id="GO:0005829">
    <property type="term" value="C:cytosol"/>
    <property type="evidence" value="ECO:0007669"/>
    <property type="project" value="TreeGrafter"/>
</dbReference>
<dbReference type="InterPro" id="IPR002583">
    <property type="entry name" value="Ribosomal_bS20"/>
</dbReference>
<evidence type="ECO:0000256" key="2">
    <source>
        <dbReference type="ARBA" id="ARBA00022730"/>
    </source>
</evidence>
<keyword evidence="2 7" id="KW-0699">rRNA-binding</keyword>
<dbReference type="GO" id="GO:0003735">
    <property type="term" value="F:structural constituent of ribosome"/>
    <property type="evidence" value="ECO:0007669"/>
    <property type="project" value="InterPro"/>
</dbReference>
<evidence type="ECO:0000256" key="1">
    <source>
        <dbReference type="ARBA" id="ARBA00007634"/>
    </source>
</evidence>
<evidence type="ECO:0000256" key="8">
    <source>
        <dbReference type="SAM" id="MobiDB-lite"/>
    </source>
</evidence>
<dbReference type="InterPro" id="IPR036510">
    <property type="entry name" value="Ribosomal_bS20_sf"/>
</dbReference>
<comment type="similarity">
    <text evidence="1 7">Belongs to the bacterial ribosomal protein bS20 family.</text>
</comment>
<dbReference type="Pfam" id="PF01649">
    <property type="entry name" value="Ribosomal_S20p"/>
    <property type="match status" value="1"/>
</dbReference>
<keyword evidence="4 7" id="KW-0689">Ribosomal protein</keyword>
<comment type="caution">
    <text evidence="9">The sequence shown here is derived from an EMBL/GenBank/DDBJ whole genome shotgun (WGS) entry which is preliminary data.</text>
</comment>
<feature type="compositionally biased region" description="Basic residues" evidence="8">
    <location>
        <begin position="71"/>
        <end position="87"/>
    </location>
</feature>
<keyword evidence="10" id="KW-1185">Reference proteome</keyword>
<evidence type="ECO:0000313" key="9">
    <source>
        <dbReference type="EMBL" id="MBN7772249.1"/>
    </source>
</evidence>
<evidence type="ECO:0000256" key="4">
    <source>
        <dbReference type="ARBA" id="ARBA00022980"/>
    </source>
</evidence>
<name>A0A939D6C7_CLOAM</name>
<dbReference type="GO" id="GO:0015935">
    <property type="term" value="C:small ribosomal subunit"/>
    <property type="evidence" value="ECO:0007669"/>
    <property type="project" value="TreeGrafter"/>
</dbReference>
<evidence type="ECO:0000256" key="3">
    <source>
        <dbReference type="ARBA" id="ARBA00022884"/>
    </source>
</evidence>
<keyword evidence="5 7" id="KW-0687">Ribonucleoprotein</keyword>
<gene>
    <name evidence="7 9" type="primary">rpsT</name>
    <name evidence="9" type="ORF">JYB65_02630</name>
</gene>
<dbReference type="PANTHER" id="PTHR33398">
    <property type="entry name" value="30S RIBOSOMAL PROTEIN S20"/>
    <property type="match status" value="1"/>
</dbReference>
<accession>A0A939D6C7</accession>
<evidence type="ECO:0000256" key="6">
    <source>
        <dbReference type="ARBA" id="ARBA00035136"/>
    </source>
</evidence>
<proteinExistence type="inferred from homology"/>
<dbReference type="AlphaFoldDB" id="A0A939D6C7"/>
<dbReference type="HAMAP" id="MF_00500">
    <property type="entry name" value="Ribosomal_bS20"/>
    <property type="match status" value="1"/>
</dbReference>